<dbReference type="Proteomes" id="UP000515146">
    <property type="component" value="Unplaced"/>
</dbReference>
<dbReference type="KEGG" id="dpte:113795529"/>
<keyword evidence="1 3" id="KW-0853">WD repeat</keyword>
<accession>A0A6P6YAB0</accession>
<feature type="repeat" description="WD" evidence="3">
    <location>
        <begin position="271"/>
        <end position="305"/>
    </location>
</feature>
<evidence type="ECO:0000313" key="4">
    <source>
        <dbReference type="Proteomes" id="UP000515146"/>
    </source>
</evidence>
<name>A0A6P6YAB0_DERPT</name>
<dbReference type="Gene3D" id="2.130.10.10">
    <property type="entry name" value="YVTN repeat-like/Quinoprotein amine dehydrogenase"/>
    <property type="match status" value="1"/>
</dbReference>
<gene>
    <name evidence="5" type="primary">LOC113795529</name>
</gene>
<proteinExistence type="predicted"/>
<dbReference type="Pfam" id="PF25173">
    <property type="entry name" value="Beta-prop_WDR3_1st"/>
    <property type="match status" value="1"/>
</dbReference>
<dbReference type="Pfam" id="PF00400">
    <property type="entry name" value="WD40"/>
    <property type="match status" value="2"/>
</dbReference>
<evidence type="ECO:0000256" key="3">
    <source>
        <dbReference type="PROSITE-ProRule" id="PRU00221"/>
    </source>
</evidence>
<protein>
    <submittedName>
        <fullName evidence="5">WD repeat-containing protein 61-like</fullName>
    </submittedName>
</protein>
<reference evidence="5" key="1">
    <citation type="submission" date="2025-08" db="UniProtKB">
        <authorList>
            <consortium name="RefSeq"/>
        </authorList>
    </citation>
    <scope>IDENTIFICATION</scope>
    <source>
        <strain evidence="5">Airmid</strain>
    </source>
</reference>
<dbReference type="GeneID" id="113795529"/>
<dbReference type="SMART" id="SM00320">
    <property type="entry name" value="WD40"/>
    <property type="match status" value="7"/>
</dbReference>
<dbReference type="InterPro" id="IPR015943">
    <property type="entry name" value="WD40/YVTN_repeat-like_dom_sf"/>
</dbReference>
<dbReference type="RefSeq" id="XP_027201519.1">
    <property type="nucleotide sequence ID" value="XM_027345718.1"/>
</dbReference>
<dbReference type="PRINTS" id="PR00320">
    <property type="entry name" value="GPROTEINBRPT"/>
</dbReference>
<dbReference type="AlphaFoldDB" id="A0A6P6YAB0"/>
<dbReference type="InterPro" id="IPR020472">
    <property type="entry name" value="WD40_PAC1"/>
</dbReference>
<evidence type="ECO:0000313" key="5">
    <source>
        <dbReference type="RefSeq" id="XP_027201519.1"/>
    </source>
</evidence>
<dbReference type="FunCoup" id="A0A6P6YAB0">
    <property type="interactions" value="184"/>
</dbReference>
<dbReference type="PROSITE" id="PS50082">
    <property type="entry name" value="WD_REPEATS_2"/>
    <property type="match status" value="5"/>
</dbReference>
<keyword evidence="4" id="KW-1185">Reference proteome</keyword>
<dbReference type="PANTHER" id="PTHR44090">
    <property type="entry name" value="WD REPEAT-CONTAINING PROTEIN 61"/>
    <property type="match status" value="1"/>
</dbReference>
<evidence type="ECO:0000256" key="1">
    <source>
        <dbReference type="ARBA" id="ARBA00022574"/>
    </source>
</evidence>
<keyword evidence="2" id="KW-0677">Repeat</keyword>
<dbReference type="OrthoDB" id="17410at2759"/>
<feature type="repeat" description="WD" evidence="3">
    <location>
        <begin position="10"/>
        <end position="55"/>
    </location>
</feature>
<feature type="repeat" description="WD" evidence="3">
    <location>
        <begin position="187"/>
        <end position="228"/>
    </location>
</feature>
<organism evidence="4 5">
    <name type="scientific">Dermatophagoides pteronyssinus</name>
    <name type="common">European house dust mite</name>
    <dbReference type="NCBI Taxonomy" id="6956"/>
    <lineage>
        <taxon>Eukaryota</taxon>
        <taxon>Metazoa</taxon>
        <taxon>Ecdysozoa</taxon>
        <taxon>Arthropoda</taxon>
        <taxon>Chelicerata</taxon>
        <taxon>Arachnida</taxon>
        <taxon>Acari</taxon>
        <taxon>Acariformes</taxon>
        <taxon>Sarcoptiformes</taxon>
        <taxon>Astigmata</taxon>
        <taxon>Psoroptidia</taxon>
        <taxon>Analgoidea</taxon>
        <taxon>Pyroglyphidae</taxon>
        <taxon>Dermatophagoidinae</taxon>
        <taxon>Dermatophagoides</taxon>
    </lineage>
</organism>
<sequence>MSFKLIHTQENAHDDSIWSISWGKSETDNVEHIVTGSLDDTVKAWKIDQDDNLDLQYIFEGHSLGVASVDINHNGTIAASNSLDSIIRLYNLDSGDQILSIDAGPVNAWTVVFSPNSEFLATCTQSGKIVLYNTNTGEKYNNKELDSTGKFTMCIAIRKDSKQIAGGAIDGMIKLYDVETGKIMTTLEGHAMPIRSLAFSSDGKYLISGSDDCHVKVYEVKTGELLATLSGHGSAILNVAFSPDNKHFASSSSDKTVKIWDIDTKQCLNTFDQHKDQVWGIKFNPNGTRLASVSEDKSICIYSCA</sequence>
<dbReference type="InterPro" id="IPR051510">
    <property type="entry name" value="SKI8"/>
</dbReference>
<dbReference type="InterPro" id="IPR036322">
    <property type="entry name" value="WD40_repeat_dom_sf"/>
</dbReference>
<dbReference type="SUPFAM" id="SSF50978">
    <property type="entry name" value="WD40 repeat-like"/>
    <property type="match status" value="1"/>
</dbReference>
<feature type="repeat" description="WD" evidence="3">
    <location>
        <begin position="229"/>
        <end position="270"/>
    </location>
</feature>
<dbReference type="InParanoid" id="A0A6P6YAB0"/>
<dbReference type="InterPro" id="IPR001680">
    <property type="entry name" value="WD40_rpt"/>
</dbReference>
<evidence type="ECO:0000256" key="2">
    <source>
        <dbReference type="ARBA" id="ARBA00022737"/>
    </source>
</evidence>
<dbReference type="PROSITE" id="PS50294">
    <property type="entry name" value="WD_REPEATS_REGION"/>
    <property type="match status" value="3"/>
</dbReference>
<dbReference type="PANTHER" id="PTHR44090:SF1">
    <property type="entry name" value="SUPERKILLER COMPLEX PROTEIN 8"/>
    <property type="match status" value="1"/>
</dbReference>
<feature type="repeat" description="WD" evidence="3">
    <location>
        <begin position="59"/>
        <end position="100"/>
    </location>
</feature>
<dbReference type="OMA" id="LDSSMCL"/>
<dbReference type="CDD" id="cd00200">
    <property type="entry name" value="WD40"/>
    <property type="match status" value="1"/>
</dbReference>
<dbReference type="GO" id="GO:0016593">
    <property type="term" value="C:Cdc73/Paf1 complex"/>
    <property type="evidence" value="ECO:0007669"/>
    <property type="project" value="TreeGrafter"/>
</dbReference>